<accession>D2BBE4</accession>
<dbReference type="eggNOG" id="COG1277">
    <property type="taxonomic scope" value="Bacteria"/>
</dbReference>
<dbReference type="STRING" id="479432.Sros_1169"/>
<dbReference type="Proteomes" id="UP000002029">
    <property type="component" value="Chromosome"/>
</dbReference>
<dbReference type="AlphaFoldDB" id="D2BBE4"/>
<feature type="transmembrane region" description="Helical" evidence="1">
    <location>
        <begin position="54"/>
        <end position="74"/>
    </location>
</feature>
<keyword evidence="1" id="KW-1133">Transmembrane helix</keyword>
<feature type="transmembrane region" description="Helical" evidence="1">
    <location>
        <begin position="163"/>
        <end position="180"/>
    </location>
</feature>
<feature type="transmembrane region" description="Helical" evidence="1">
    <location>
        <begin position="135"/>
        <end position="156"/>
    </location>
</feature>
<organism evidence="2 3">
    <name type="scientific">Streptosporangium roseum (strain ATCC 12428 / DSM 43021 / JCM 3005 / KCTC 9067 / NCIMB 10171 / NRRL 2505 / NI 9100)</name>
    <dbReference type="NCBI Taxonomy" id="479432"/>
    <lineage>
        <taxon>Bacteria</taxon>
        <taxon>Bacillati</taxon>
        <taxon>Actinomycetota</taxon>
        <taxon>Actinomycetes</taxon>
        <taxon>Streptosporangiales</taxon>
        <taxon>Streptosporangiaceae</taxon>
        <taxon>Streptosporangium</taxon>
    </lineage>
</organism>
<dbReference type="TCDB" id="3.A.1.148.4">
    <property type="family name" value="the atp-binding cassette (abc) superfamily"/>
</dbReference>
<sequence>MIATFRYEFRMQIRRPVLWIVYGLTFAATVAAFGHTYLDLNLGGNEGREPRPAMIVSAVLLTSLLPIVYGCLLADRLVRDRRLGMSDVLDTTPAGRTGRLAGKYLGACAATAVPFVLAYLGRAVAYAVTEGAPAALGWAAVILVTAVVPALLFVGALALAGPLLMPTLLFRVLFVVYWFWGNLIPATMMPTLSHTILAPRNQYVAYGLLGYGDDQTYPPNVILPPEGIVYGPRPGAALNFLRPEASPAVALLWIGVMIALAATVLLLARLHTARTES</sequence>
<feature type="transmembrane region" description="Helical" evidence="1">
    <location>
        <begin position="248"/>
        <end position="268"/>
    </location>
</feature>
<feature type="transmembrane region" description="Helical" evidence="1">
    <location>
        <begin position="104"/>
        <end position="129"/>
    </location>
</feature>
<dbReference type="OrthoDB" id="4094798at2"/>
<proteinExistence type="predicted"/>
<dbReference type="RefSeq" id="WP_012887912.1">
    <property type="nucleotide sequence ID" value="NC_013595.1"/>
</dbReference>
<feature type="transmembrane region" description="Helical" evidence="1">
    <location>
        <begin position="16"/>
        <end position="34"/>
    </location>
</feature>
<protein>
    <submittedName>
        <fullName evidence="2">Uncharacterized protein</fullName>
    </submittedName>
</protein>
<evidence type="ECO:0000256" key="1">
    <source>
        <dbReference type="SAM" id="Phobius"/>
    </source>
</evidence>
<evidence type="ECO:0000313" key="3">
    <source>
        <dbReference type="Proteomes" id="UP000002029"/>
    </source>
</evidence>
<reference evidence="2 3" key="1">
    <citation type="journal article" date="2010" name="Stand. Genomic Sci.">
        <title>Complete genome sequence of Streptosporangium roseum type strain (NI 9100).</title>
        <authorList>
            <person name="Nolan M."/>
            <person name="Sikorski J."/>
            <person name="Jando M."/>
            <person name="Lucas S."/>
            <person name="Lapidus A."/>
            <person name="Glavina Del Rio T."/>
            <person name="Chen F."/>
            <person name="Tice H."/>
            <person name="Pitluck S."/>
            <person name="Cheng J.F."/>
            <person name="Chertkov O."/>
            <person name="Sims D."/>
            <person name="Meincke L."/>
            <person name="Brettin T."/>
            <person name="Han C."/>
            <person name="Detter J.C."/>
            <person name="Bruce D."/>
            <person name="Goodwin L."/>
            <person name="Land M."/>
            <person name="Hauser L."/>
            <person name="Chang Y.J."/>
            <person name="Jeffries C.D."/>
            <person name="Ivanova N."/>
            <person name="Mavromatis K."/>
            <person name="Mikhailova N."/>
            <person name="Chen A."/>
            <person name="Palaniappan K."/>
            <person name="Chain P."/>
            <person name="Rohde M."/>
            <person name="Goker M."/>
            <person name="Bristow J."/>
            <person name="Eisen J.A."/>
            <person name="Markowitz V."/>
            <person name="Hugenholtz P."/>
            <person name="Kyrpides N.C."/>
            <person name="Klenk H.P."/>
        </authorList>
    </citation>
    <scope>NUCLEOTIDE SEQUENCE [LARGE SCALE GENOMIC DNA]</scope>
    <source>
        <strain evidence="3">ATCC 12428 / DSM 43021 / JCM 3005 / NI 9100</strain>
    </source>
</reference>
<name>D2BBE4_STRRD</name>
<gene>
    <name evidence="2" type="ordered locus">Sros_1169</name>
</gene>
<dbReference type="EMBL" id="CP001814">
    <property type="protein sequence ID" value="ACZ84167.1"/>
    <property type="molecule type" value="Genomic_DNA"/>
</dbReference>
<dbReference type="HOGENOM" id="CLU_1011036_0_0_11"/>
<keyword evidence="3" id="KW-1185">Reference proteome</keyword>
<evidence type="ECO:0000313" key="2">
    <source>
        <dbReference type="EMBL" id="ACZ84167.1"/>
    </source>
</evidence>
<dbReference type="KEGG" id="sro:Sros_1169"/>
<keyword evidence="1" id="KW-0812">Transmembrane</keyword>
<keyword evidence="1" id="KW-0472">Membrane</keyword>